<dbReference type="OrthoDB" id="5289528at2"/>
<reference evidence="3 4" key="1">
    <citation type="submission" date="2016-10" db="EMBL/GenBank/DDBJ databases">
        <authorList>
            <person name="de Groot N.N."/>
        </authorList>
    </citation>
    <scope>NUCLEOTIDE SEQUENCE [LARGE SCALE GENOMIC DNA]</scope>
    <source>
        <strain evidence="3 4">YAD2003</strain>
    </source>
</reference>
<keyword evidence="1" id="KW-0804">Transcription</keyword>
<dbReference type="RefSeq" id="WP_074715450.1">
    <property type="nucleotide sequence ID" value="NZ_FNWV01000003.1"/>
</dbReference>
<gene>
    <name evidence="3" type="ORF">SAMN02910265_01245</name>
</gene>
<dbReference type="InterPro" id="IPR007759">
    <property type="entry name" value="Asxl_HARE-HTH"/>
</dbReference>
<dbReference type="EMBL" id="FNWV01000003">
    <property type="protein sequence ID" value="SEH52444.1"/>
    <property type="molecule type" value="Genomic_DNA"/>
</dbReference>
<name>A0A1H6IT32_RUMFL</name>
<evidence type="ECO:0000313" key="4">
    <source>
        <dbReference type="Proteomes" id="UP000183190"/>
    </source>
</evidence>
<dbReference type="PROSITE" id="PS51913">
    <property type="entry name" value="HTH_HARE"/>
    <property type="match status" value="1"/>
</dbReference>
<accession>A0A1H6IT32</accession>
<evidence type="ECO:0000313" key="3">
    <source>
        <dbReference type="EMBL" id="SEH52444.1"/>
    </source>
</evidence>
<dbReference type="GO" id="GO:0006355">
    <property type="term" value="P:regulation of DNA-templated transcription"/>
    <property type="evidence" value="ECO:0007669"/>
    <property type="project" value="InterPro"/>
</dbReference>
<organism evidence="3 4">
    <name type="scientific">Ruminococcus flavefaciens</name>
    <dbReference type="NCBI Taxonomy" id="1265"/>
    <lineage>
        <taxon>Bacteria</taxon>
        <taxon>Bacillati</taxon>
        <taxon>Bacillota</taxon>
        <taxon>Clostridia</taxon>
        <taxon>Eubacteriales</taxon>
        <taxon>Oscillospiraceae</taxon>
        <taxon>Ruminococcus</taxon>
    </lineage>
</organism>
<feature type="domain" description="HTH HARE-type" evidence="2">
    <location>
        <begin position="3"/>
        <end position="81"/>
    </location>
</feature>
<evidence type="ECO:0000256" key="1">
    <source>
        <dbReference type="ARBA" id="ARBA00023163"/>
    </source>
</evidence>
<dbReference type="Proteomes" id="UP000183190">
    <property type="component" value="Unassembled WGS sequence"/>
</dbReference>
<evidence type="ECO:0000259" key="2">
    <source>
        <dbReference type="PROSITE" id="PS51913"/>
    </source>
</evidence>
<proteinExistence type="predicted"/>
<protein>
    <recommendedName>
        <fullName evidence="2">HTH HARE-type domain-containing protein</fullName>
    </recommendedName>
</protein>
<sequence length="312" mass="36112">MPLTFTQLAIDVIRAENRAMAPNEIWEKAVELGLTEQLLSSGQTPIKTLGAQLYVSIKRDPDNSPFIQVSKRPALFSLRELTGTPSSIPITNGRSVHYSFNERHLHKILASFIFSDSHFNCYSKTIFHEVSSRGQRGENEWLHPDIVAVRYPFDDFNDDTRRLMSSIEHSDVKLFSFEMKIELSFANLRKSYFQAVSNSSWANEGYIVALKYDQNPDFIDELRRLNRAFGIGFIKLNADDYTQSEIILSARENELDWNTIDRLCDKNDDFKSFTQTVSFDLGCDRVRNINDFDDTFTSDEEFQDYVRQLNIH</sequence>
<dbReference type="Pfam" id="PF05066">
    <property type="entry name" value="HARE-HTH"/>
    <property type="match status" value="1"/>
</dbReference>
<dbReference type="AlphaFoldDB" id="A0A1H6IT32"/>